<evidence type="ECO:0000313" key="2">
    <source>
        <dbReference type="Proteomes" id="UP000499080"/>
    </source>
</evidence>
<gene>
    <name evidence="1" type="ORF">AVEN_154136_1</name>
</gene>
<name>A0A4Y2MWQ2_ARAVE</name>
<sequence length="136" mass="14830">MLRILLQTSLSELTASKNPVSGEFCRPRTCKHAALSLYKIGASRWVCSGKVSTLESAGFQAARNPIHHLLGPAMQLCAWCARQPWGQNALPGGEAWKGEKKAAQAALTRTCGSELRAASQNSPRVYFLQDGCKYYC</sequence>
<evidence type="ECO:0000313" key="1">
    <source>
        <dbReference type="EMBL" id="GBN30287.1"/>
    </source>
</evidence>
<dbReference type="AlphaFoldDB" id="A0A4Y2MWQ2"/>
<dbReference type="Proteomes" id="UP000499080">
    <property type="component" value="Unassembled WGS sequence"/>
</dbReference>
<organism evidence="1 2">
    <name type="scientific">Araneus ventricosus</name>
    <name type="common">Orbweaver spider</name>
    <name type="synonym">Epeira ventricosa</name>
    <dbReference type="NCBI Taxonomy" id="182803"/>
    <lineage>
        <taxon>Eukaryota</taxon>
        <taxon>Metazoa</taxon>
        <taxon>Ecdysozoa</taxon>
        <taxon>Arthropoda</taxon>
        <taxon>Chelicerata</taxon>
        <taxon>Arachnida</taxon>
        <taxon>Araneae</taxon>
        <taxon>Araneomorphae</taxon>
        <taxon>Entelegynae</taxon>
        <taxon>Araneoidea</taxon>
        <taxon>Araneidae</taxon>
        <taxon>Araneus</taxon>
    </lineage>
</organism>
<proteinExistence type="predicted"/>
<comment type="caution">
    <text evidence="1">The sequence shown here is derived from an EMBL/GenBank/DDBJ whole genome shotgun (WGS) entry which is preliminary data.</text>
</comment>
<protein>
    <submittedName>
        <fullName evidence="1">Uncharacterized protein</fullName>
    </submittedName>
</protein>
<keyword evidence="2" id="KW-1185">Reference proteome</keyword>
<dbReference type="EMBL" id="BGPR01007891">
    <property type="protein sequence ID" value="GBN30287.1"/>
    <property type="molecule type" value="Genomic_DNA"/>
</dbReference>
<reference evidence="1 2" key="1">
    <citation type="journal article" date="2019" name="Sci. Rep.">
        <title>Orb-weaving spider Araneus ventricosus genome elucidates the spidroin gene catalogue.</title>
        <authorList>
            <person name="Kono N."/>
            <person name="Nakamura H."/>
            <person name="Ohtoshi R."/>
            <person name="Moran D.A.P."/>
            <person name="Shinohara A."/>
            <person name="Yoshida Y."/>
            <person name="Fujiwara M."/>
            <person name="Mori M."/>
            <person name="Tomita M."/>
            <person name="Arakawa K."/>
        </authorList>
    </citation>
    <scope>NUCLEOTIDE SEQUENCE [LARGE SCALE GENOMIC DNA]</scope>
</reference>
<accession>A0A4Y2MWQ2</accession>